<feature type="domain" description="ATP-grasp" evidence="3">
    <location>
        <begin position="153"/>
        <end position="351"/>
    </location>
</feature>
<evidence type="ECO:0000313" key="6">
    <source>
        <dbReference type="Proteomes" id="UP000001879"/>
    </source>
</evidence>
<evidence type="ECO:0000313" key="4">
    <source>
        <dbReference type="EMBL" id="ADD06984.1"/>
    </source>
</evidence>
<dbReference type="HOGENOM" id="CLU_034084_2_1_2"/>
<feature type="region of interest" description="Disordered" evidence="2">
    <location>
        <begin position="1"/>
        <end position="25"/>
    </location>
</feature>
<gene>
    <name evidence="4" type="ordered locus">Nmag_3434</name>
    <name evidence="5" type="ORF">C500_13045</name>
</gene>
<evidence type="ECO:0000313" key="5">
    <source>
        <dbReference type="EMBL" id="ELY28873.1"/>
    </source>
</evidence>
<dbReference type="STRING" id="547559.Nmag_3434"/>
<reference evidence="5 7" key="3">
    <citation type="journal article" date="2014" name="PLoS Genet.">
        <title>Phylogenetically driven sequencing of extremely halophilic archaea reveals strategies for static and dynamic osmo-response.</title>
        <authorList>
            <person name="Becker E.A."/>
            <person name="Seitzer P.M."/>
            <person name="Tritt A."/>
            <person name="Larsen D."/>
            <person name="Krusor M."/>
            <person name="Yao A.I."/>
            <person name="Wu D."/>
            <person name="Madern D."/>
            <person name="Eisen J.A."/>
            <person name="Darling A.E."/>
            <person name="Facciotti M.T."/>
        </authorList>
    </citation>
    <scope>NUCLEOTIDE SEQUENCE [LARGE SCALE GENOMIC DNA]</scope>
    <source>
        <strain evidence="7">ATCC 43099 / DSM 3394 / CCM 3739 / CIP 104546 / IAM 13178 / JCM 8861 / NBRC 102185 / NCIMB 2190 / MS3</strain>
        <strain evidence="5">MS-3</strain>
    </source>
</reference>
<dbReference type="GO" id="GO:0005524">
    <property type="term" value="F:ATP binding"/>
    <property type="evidence" value="ECO:0007669"/>
    <property type="project" value="UniProtKB-UniRule"/>
</dbReference>
<protein>
    <submittedName>
        <fullName evidence="4">ATP-grasp domain protein</fullName>
    </submittedName>
    <submittedName>
        <fullName evidence="5">ATP-grasp protein-like protein</fullName>
    </submittedName>
</protein>
<dbReference type="Pfam" id="PF21360">
    <property type="entry name" value="PylC-like_N"/>
    <property type="match status" value="1"/>
</dbReference>
<dbReference type="EMBL" id="AOHS01000040">
    <property type="protein sequence ID" value="ELY28873.1"/>
    <property type="molecule type" value="Genomic_DNA"/>
</dbReference>
<name>D3STB7_NATMM</name>
<dbReference type="PATRIC" id="fig|547559.17.peg.2583"/>
<dbReference type="Proteomes" id="UP000011543">
    <property type="component" value="Unassembled WGS sequence"/>
</dbReference>
<reference evidence="6" key="1">
    <citation type="submission" date="2010-02" db="EMBL/GenBank/DDBJ databases">
        <title>Complete sequence of chromosome of Natrialba magadii ATCC 43099.</title>
        <authorList>
            <consortium name="US DOE Joint Genome Institute"/>
            <person name="Lucas S."/>
            <person name="Copeland A."/>
            <person name="Lapidus A."/>
            <person name="Cheng J.-F."/>
            <person name="Bruce D."/>
            <person name="Goodwin L."/>
            <person name="Pitluck S."/>
            <person name="Davenport K."/>
            <person name="Saunders E."/>
            <person name="Detter J.C."/>
            <person name="Han C."/>
            <person name="Tapia R."/>
            <person name="Land M."/>
            <person name="Hauser L."/>
            <person name="Kyrpides N."/>
            <person name="Mikhailova N."/>
            <person name="De Castro R.E."/>
            <person name="Maupin-Furlow J.A."/>
            <person name="Woyke T."/>
        </authorList>
    </citation>
    <scope>NUCLEOTIDE SEQUENCE [LARGE SCALE GENOMIC DNA]</scope>
    <source>
        <strain evidence="6">ATCC 43099 / DSM 3394 / CCM 3739 / CIP 104546 / IAM 13178 / JCM 8861 / NBRC 102185 / NCIMB 2190 / MS3</strain>
    </source>
</reference>
<organism evidence="4 6">
    <name type="scientific">Natrialba magadii (strain ATCC 43099 / DSM 3394 / CCM 3739 / CIP 104546 / IAM 13178 / JCM 8861 / NBRC 102185 / NCIMB 2190 / MS3)</name>
    <name type="common">Natronobacterium magadii</name>
    <dbReference type="NCBI Taxonomy" id="547559"/>
    <lineage>
        <taxon>Archaea</taxon>
        <taxon>Methanobacteriati</taxon>
        <taxon>Methanobacteriota</taxon>
        <taxon>Stenosarchaea group</taxon>
        <taxon>Halobacteria</taxon>
        <taxon>Halobacteriales</taxon>
        <taxon>Natrialbaceae</taxon>
        <taxon>Natrialba</taxon>
    </lineage>
</organism>
<dbReference type="Gene3D" id="3.30.470.20">
    <property type="entry name" value="ATP-grasp fold, B domain"/>
    <property type="match status" value="1"/>
</dbReference>
<dbReference type="GO" id="GO:0046872">
    <property type="term" value="F:metal ion binding"/>
    <property type="evidence" value="ECO:0007669"/>
    <property type="project" value="InterPro"/>
</dbReference>
<dbReference type="Proteomes" id="UP000001879">
    <property type="component" value="Chromosome"/>
</dbReference>
<dbReference type="PROSITE" id="PS50975">
    <property type="entry name" value="ATP_GRASP"/>
    <property type="match status" value="1"/>
</dbReference>
<dbReference type="PaxDb" id="547559-Nmag_3434"/>
<keyword evidence="6" id="KW-1185">Reference proteome</keyword>
<accession>D3STB7</accession>
<evidence type="ECO:0000259" key="3">
    <source>
        <dbReference type="PROSITE" id="PS50975"/>
    </source>
</evidence>
<dbReference type="Gene3D" id="3.40.50.20">
    <property type="match status" value="1"/>
</dbReference>
<dbReference type="Pfam" id="PF15632">
    <property type="entry name" value="ATPgrasp_Ter"/>
    <property type="match status" value="1"/>
</dbReference>
<evidence type="ECO:0000313" key="7">
    <source>
        <dbReference type="Proteomes" id="UP000011543"/>
    </source>
</evidence>
<dbReference type="InterPro" id="IPR011761">
    <property type="entry name" value="ATP-grasp"/>
</dbReference>
<evidence type="ECO:0000256" key="2">
    <source>
        <dbReference type="SAM" id="MobiDB-lite"/>
    </source>
</evidence>
<dbReference type="eggNOG" id="arCOG06897">
    <property type="taxonomic scope" value="Archaea"/>
</dbReference>
<proteinExistence type="predicted"/>
<dbReference type="AlphaFoldDB" id="D3STB7"/>
<feature type="compositionally biased region" description="Acidic residues" evidence="2">
    <location>
        <begin position="7"/>
        <end position="22"/>
    </location>
</feature>
<sequence length="439" mass="49699">MWREGGEVEAEAEDETETETDYTEQVTRMSDEPWTHSVVVPAITAPSSVACLRTLGRRGIRTIVVAEDETAPALRSKYCDEAVPVPDPHEDLVAYKDALLAVATRSDVQTIIPVRDVDVYVLAKYRAEFADHVATPWPNMDTLASAQDRIRLFDAAEEAGVGVPETGVLESDPDFGSDADRPWSQEWIVKARYAVLADEYIDDYDLGQYVDPPKTEYLRPGAEPDIDALTREMGHQPLLQEYVPVTDEYGFFALYDHGEPVATFQHRQIRGYSYAGGASSYRESVRIPALEEAGRDLLGHLDWHGLAMVEFLRDEDGEFKLMEINPRFWSSLPFSVQAGADFPYYYWQLANGEREAIEHSYQADIAGHLLRGELLYLYSILFDDVELAEKPSFTGSLSEILSSIGRETRFDYASLDDPRPFVRDLRNAYQYYKEKESVK</sequence>
<reference evidence="4 6" key="2">
    <citation type="journal article" date="2012" name="BMC Genomics">
        <title>A comparative genomics perspective on the genetic content of the alkaliphilic haloarchaeon Natrialba magadii ATCC 43099T.</title>
        <authorList>
            <person name="Siddaramappa S."/>
            <person name="Challacombe J.F."/>
            <person name="Decastro R.E."/>
            <person name="Pfeiffer F."/>
            <person name="Sastre D.E."/>
            <person name="Gimenez M.I."/>
            <person name="Paggi R.A."/>
            <person name="Detter J.C."/>
            <person name="Davenport K.W."/>
            <person name="Goodwin L.A."/>
            <person name="Kyrpides N."/>
            <person name="Tapia R."/>
            <person name="Pitluck S."/>
            <person name="Lucas S."/>
            <person name="Woyke T."/>
            <person name="Maupin-Furlow J.A."/>
        </authorList>
    </citation>
    <scope>NUCLEOTIDE SEQUENCE [LARGE SCALE GENOMIC DNA]</scope>
    <source>
        <strain evidence="4">ATCC 43099</strain>
        <strain evidence="6">ATCC 43099 / DSM 3394 / CCM 3739 / CIP 104546 / IAM 13178 / JCM 8861 / NBRC 102185 / NCIMB 2190 / MS3</strain>
    </source>
</reference>
<dbReference type="InterPro" id="IPR048764">
    <property type="entry name" value="PylC_N"/>
</dbReference>
<dbReference type="KEGG" id="nmg:Nmag_3434"/>
<keyword evidence="1" id="KW-0067">ATP-binding</keyword>
<keyword evidence="1" id="KW-0547">Nucleotide-binding</keyword>
<dbReference type="EMBL" id="CP001932">
    <property type="protein sequence ID" value="ADD06984.1"/>
    <property type="molecule type" value="Genomic_DNA"/>
</dbReference>
<reference evidence="4" key="4">
    <citation type="submission" date="2016-09" db="EMBL/GenBank/DDBJ databases">
        <authorList>
            <person name="Pfeiffer F."/>
        </authorList>
    </citation>
    <scope>NUCLEOTIDE SEQUENCE</scope>
    <source>
        <strain evidence="4">ATCC 43099</strain>
    </source>
</reference>
<dbReference type="SUPFAM" id="SSF56059">
    <property type="entry name" value="Glutathione synthetase ATP-binding domain-like"/>
    <property type="match status" value="1"/>
</dbReference>
<evidence type="ECO:0000256" key="1">
    <source>
        <dbReference type="PROSITE-ProRule" id="PRU00409"/>
    </source>
</evidence>